<dbReference type="Pfam" id="PF07876">
    <property type="entry name" value="Dabb"/>
    <property type="match status" value="1"/>
</dbReference>
<dbReference type="STRING" id="168276.SAMN05444580_10523"/>
<dbReference type="InterPro" id="IPR011008">
    <property type="entry name" value="Dimeric_a/b-barrel"/>
</dbReference>
<dbReference type="RefSeq" id="WP_072847240.1">
    <property type="nucleotide sequence ID" value="NZ_FNAB01000005.1"/>
</dbReference>
<evidence type="ECO:0000259" key="1">
    <source>
        <dbReference type="PROSITE" id="PS51502"/>
    </source>
</evidence>
<dbReference type="Proteomes" id="UP000199417">
    <property type="component" value="Unassembled WGS sequence"/>
</dbReference>
<accession>A0A1G6VKP8</accession>
<dbReference type="EMBL" id="FNAB01000005">
    <property type="protein sequence ID" value="SDD53475.1"/>
    <property type="molecule type" value="Genomic_DNA"/>
</dbReference>
<keyword evidence="3" id="KW-1185">Reference proteome</keyword>
<proteinExistence type="predicted"/>
<dbReference type="SMART" id="SM00886">
    <property type="entry name" value="Dabb"/>
    <property type="match status" value="1"/>
</dbReference>
<protein>
    <submittedName>
        <fullName evidence="2">Stress responsive A/B Barrel Domain</fullName>
    </submittedName>
</protein>
<organism evidence="2 3">
    <name type="scientific">Rhodococcus tukisamuensis</name>
    <dbReference type="NCBI Taxonomy" id="168276"/>
    <lineage>
        <taxon>Bacteria</taxon>
        <taxon>Bacillati</taxon>
        <taxon>Actinomycetota</taxon>
        <taxon>Actinomycetes</taxon>
        <taxon>Mycobacteriales</taxon>
        <taxon>Nocardiaceae</taxon>
        <taxon>Rhodococcus</taxon>
    </lineage>
</organism>
<dbReference type="AlphaFoldDB" id="A0A1G6VKP8"/>
<name>A0A1G6VKP8_9NOCA</name>
<dbReference type="Gene3D" id="3.30.70.100">
    <property type="match status" value="1"/>
</dbReference>
<feature type="domain" description="Stress-response A/B barrel" evidence="1">
    <location>
        <begin position="105"/>
        <end position="200"/>
    </location>
</feature>
<evidence type="ECO:0000313" key="3">
    <source>
        <dbReference type="Proteomes" id="UP000199417"/>
    </source>
</evidence>
<evidence type="ECO:0000313" key="2">
    <source>
        <dbReference type="EMBL" id="SDD53475.1"/>
    </source>
</evidence>
<sequence length="213" mass="23583">MFKATKLVHFRDAADADARLRCADGLHEAAAAAGARRVLVAPTLDGVRNGGDLLVHLQFDDEDRWRAAEGEVAAVLGNSAVAHVDGVEYRGEAAGTTEPRTSGGVYRTLLLRVDPDASDAAVERFEADLLRMPRYVPAIRSWQLSRVLRAEGASAWTHVWEQEFADLDALTGPYLLHPVHWAHVDRWFDPECPEIIVRDRVCHSFCEFEGSVL</sequence>
<dbReference type="PROSITE" id="PS51502">
    <property type="entry name" value="S_R_A_B_BARREL"/>
    <property type="match status" value="1"/>
</dbReference>
<gene>
    <name evidence="2" type="ORF">SAMN05444580_10523</name>
</gene>
<dbReference type="InterPro" id="IPR013097">
    <property type="entry name" value="Dabb"/>
</dbReference>
<dbReference type="SUPFAM" id="SSF54909">
    <property type="entry name" value="Dimeric alpha+beta barrel"/>
    <property type="match status" value="1"/>
</dbReference>
<reference evidence="2 3" key="1">
    <citation type="submission" date="2016-10" db="EMBL/GenBank/DDBJ databases">
        <authorList>
            <person name="de Groot N.N."/>
        </authorList>
    </citation>
    <scope>NUCLEOTIDE SEQUENCE [LARGE SCALE GENOMIC DNA]</scope>
    <source>
        <strain evidence="2 3">JCM 11308</strain>
    </source>
</reference>